<evidence type="ECO:0000256" key="4">
    <source>
        <dbReference type="ARBA" id="ARBA00010416"/>
    </source>
</evidence>
<dbReference type="NCBIfam" id="TIGR01087">
    <property type="entry name" value="murD"/>
    <property type="match status" value="1"/>
</dbReference>
<evidence type="ECO:0000256" key="15">
    <source>
        <dbReference type="ARBA" id="ARBA00032324"/>
    </source>
</evidence>
<evidence type="ECO:0000256" key="16">
    <source>
        <dbReference type="ARBA" id="ARBA00047632"/>
    </source>
</evidence>
<dbReference type="SUPFAM" id="SSF53623">
    <property type="entry name" value="MurD-like peptide ligases, catalytic domain"/>
    <property type="match status" value="1"/>
</dbReference>
<dbReference type="InterPro" id="IPR036615">
    <property type="entry name" value="Mur_ligase_C_dom_sf"/>
</dbReference>
<sequence length="452" mass="49739">MELHRGQRALIVGLAKSGEAAAYLLKRRGLEVIVNDRRERLNPDYEAEKLEAAGIQTVFGGHPVSLLDDRPDFIVKNPGVPYRVPLIAEAMQRGIPVYTEIEVASWLTHAPIYAITGSNGKTTTTTLVGEMLAEAKQDPVVAGNIGLVLSGVVEQVRPDQPIVLEVSSFQLMGTESFHPKIAALLNLYPAHLDYHETFEAYVDAKWRLFQNLGEHDTAVLNYDQPLIRERAATLTTPVVWFSRSTEVSEGVFVRGSEVVVRRQGVDTPVIRLSAIAMKGEHNLENALAATAIAVWAGAPLSAAAYVLTRFRGIEHRLEFVRTVEGADYYNDSKATNPEAALRALRSFEKNVVWIAGGLDRGDDFRVMLEDLRTRVRAAYLIGQSAERLAAVCQEAGVPHVEQVPSLEQAVVQAHRTAAPGDVILLSPACASWDMFASFEVRGRMFKDIVHTL</sequence>
<evidence type="ECO:0000313" key="22">
    <source>
        <dbReference type="Proteomes" id="UP001232973"/>
    </source>
</evidence>
<dbReference type="InterPro" id="IPR013221">
    <property type="entry name" value="Mur_ligase_cen"/>
</dbReference>
<name>A0ABT9XML7_9BACL</name>
<comment type="caution">
    <text evidence="21">The sequence shown here is derived from an EMBL/GenBank/DDBJ whole genome shotgun (WGS) entry which is preliminary data.</text>
</comment>
<evidence type="ECO:0000256" key="17">
    <source>
        <dbReference type="HAMAP-Rule" id="MF_00639"/>
    </source>
</evidence>
<evidence type="ECO:0000256" key="1">
    <source>
        <dbReference type="ARBA" id="ARBA00002734"/>
    </source>
</evidence>
<keyword evidence="17 18" id="KW-0132">Cell division</keyword>
<dbReference type="EC" id="6.3.2.9" evidence="5 17"/>
<accession>A0ABT9XML7</accession>
<keyword evidence="7 17" id="KW-0963">Cytoplasm</keyword>
<dbReference type="InterPro" id="IPR005762">
    <property type="entry name" value="MurD"/>
</dbReference>
<dbReference type="Gene3D" id="3.90.190.20">
    <property type="entry name" value="Mur ligase, C-terminal domain"/>
    <property type="match status" value="1"/>
</dbReference>
<dbReference type="Gene3D" id="3.40.1190.10">
    <property type="entry name" value="Mur-like, catalytic domain"/>
    <property type="match status" value="1"/>
</dbReference>
<evidence type="ECO:0000259" key="20">
    <source>
        <dbReference type="Pfam" id="PF08245"/>
    </source>
</evidence>
<feature type="binding site" evidence="17">
    <location>
        <begin position="117"/>
        <end position="123"/>
    </location>
    <ligand>
        <name>ATP</name>
        <dbReference type="ChEBI" id="CHEBI:30616"/>
    </ligand>
</feature>
<dbReference type="Proteomes" id="UP001232973">
    <property type="component" value="Unassembled WGS sequence"/>
</dbReference>
<dbReference type="Pfam" id="PF21799">
    <property type="entry name" value="MurD-like_N"/>
    <property type="match status" value="1"/>
</dbReference>
<dbReference type="Pfam" id="PF02875">
    <property type="entry name" value="Mur_ligase_C"/>
    <property type="match status" value="1"/>
</dbReference>
<dbReference type="PANTHER" id="PTHR43692:SF1">
    <property type="entry name" value="UDP-N-ACETYLMURAMOYLALANINE--D-GLUTAMATE LIGASE"/>
    <property type="match status" value="1"/>
</dbReference>
<comment type="similarity">
    <text evidence="4 17">Belongs to the MurCDEF family.</text>
</comment>
<keyword evidence="9 17" id="KW-0547">Nucleotide-binding</keyword>
<evidence type="ECO:0000256" key="12">
    <source>
        <dbReference type="ARBA" id="ARBA00022984"/>
    </source>
</evidence>
<evidence type="ECO:0000256" key="6">
    <source>
        <dbReference type="ARBA" id="ARBA00015655"/>
    </source>
</evidence>
<evidence type="ECO:0000313" key="21">
    <source>
        <dbReference type="EMBL" id="MDQ0190968.1"/>
    </source>
</evidence>
<evidence type="ECO:0000256" key="2">
    <source>
        <dbReference type="ARBA" id="ARBA00004496"/>
    </source>
</evidence>
<dbReference type="PANTHER" id="PTHR43692">
    <property type="entry name" value="UDP-N-ACETYLMURAMOYLALANINE--D-GLUTAMATE LIGASE"/>
    <property type="match status" value="1"/>
</dbReference>
<evidence type="ECO:0000259" key="19">
    <source>
        <dbReference type="Pfam" id="PF02875"/>
    </source>
</evidence>
<dbReference type="InterPro" id="IPR004101">
    <property type="entry name" value="Mur_ligase_C"/>
</dbReference>
<comment type="function">
    <text evidence="1 17 18">Cell wall formation. Catalyzes the addition of glutamate to the nucleotide precursor UDP-N-acetylmuramoyl-L-alanine (UMA).</text>
</comment>
<keyword evidence="11 17" id="KW-0133">Cell shape</keyword>
<keyword evidence="12 17" id="KW-0573">Peptidoglycan synthesis</keyword>
<dbReference type="GO" id="GO:0008764">
    <property type="term" value="F:UDP-N-acetylmuramoylalanine-D-glutamate ligase activity"/>
    <property type="evidence" value="ECO:0007669"/>
    <property type="project" value="UniProtKB-EC"/>
</dbReference>
<keyword evidence="22" id="KW-1185">Reference proteome</keyword>
<reference evidence="21 22" key="1">
    <citation type="submission" date="2023-07" db="EMBL/GenBank/DDBJ databases">
        <title>Genomic Encyclopedia of Type Strains, Phase IV (KMG-IV): sequencing the most valuable type-strain genomes for metagenomic binning, comparative biology and taxonomic classification.</title>
        <authorList>
            <person name="Goeker M."/>
        </authorList>
    </citation>
    <scope>NUCLEOTIDE SEQUENCE [LARGE SCALE GENOMIC DNA]</scope>
    <source>
        <strain evidence="21 22">DSM 4006</strain>
    </source>
</reference>
<comment type="pathway">
    <text evidence="3 17 18">Cell wall biogenesis; peptidoglycan biosynthesis.</text>
</comment>
<dbReference type="Pfam" id="PF08245">
    <property type="entry name" value="Mur_ligase_M"/>
    <property type="match status" value="1"/>
</dbReference>
<protein>
    <recommendedName>
        <fullName evidence="6 17">UDP-N-acetylmuramoylalanine--D-glutamate ligase</fullName>
        <ecNumber evidence="5 17">6.3.2.9</ecNumber>
    </recommendedName>
    <alternativeName>
        <fullName evidence="15 17">D-glutamic acid-adding enzyme</fullName>
    </alternativeName>
    <alternativeName>
        <fullName evidence="14 17">UDP-N-acetylmuramoyl-L-alanyl-D-glutamate synthetase</fullName>
    </alternativeName>
</protein>
<keyword evidence="13 17" id="KW-0961">Cell wall biogenesis/degradation</keyword>
<comment type="catalytic activity">
    <reaction evidence="16 17 18">
        <text>UDP-N-acetyl-alpha-D-muramoyl-L-alanine + D-glutamate + ATP = UDP-N-acetyl-alpha-D-muramoyl-L-alanyl-D-glutamate + ADP + phosphate + H(+)</text>
        <dbReference type="Rhea" id="RHEA:16429"/>
        <dbReference type="ChEBI" id="CHEBI:15378"/>
        <dbReference type="ChEBI" id="CHEBI:29986"/>
        <dbReference type="ChEBI" id="CHEBI:30616"/>
        <dbReference type="ChEBI" id="CHEBI:43474"/>
        <dbReference type="ChEBI" id="CHEBI:83898"/>
        <dbReference type="ChEBI" id="CHEBI:83900"/>
        <dbReference type="ChEBI" id="CHEBI:456216"/>
        <dbReference type="EC" id="6.3.2.9"/>
    </reaction>
</comment>
<feature type="domain" description="Mur ligase central" evidence="20">
    <location>
        <begin position="115"/>
        <end position="293"/>
    </location>
</feature>
<evidence type="ECO:0000256" key="11">
    <source>
        <dbReference type="ARBA" id="ARBA00022960"/>
    </source>
</evidence>
<evidence type="ECO:0000256" key="18">
    <source>
        <dbReference type="RuleBase" id="RU003664"/>
    </source>
</evidence>
<feature type="domain" description="Mur ligase C-terminal" evidence="19">
    <location>
        <begin position="315"/>
        <end position="429"/>
    </location>
</feature>
<evidence type="ECO:0000256" key="14">
    <source>
        <dbReference type="ARBA" id="ARBA00030398"/>
    </source>
</evidence>
<keyword evidence="10 17" id="KW-0067">ATP-binding</keyword>
<keyword evidence="8 17" id="KW-0436">Ligase</keyword>
<evidence type="ECO:0000256" key="7">
    <source>
        <dbReference type="ARBA" id="ARBA00022490"/>
    </source>
</evidence>
<dbReference type="EMBL" id="JAUSTP010000028">
    <property type="protein sequence ID" value="MDQ0190968.1"/>
    <property type="molecule type" value="Genomic_DNA"/>
</dbReference>
<comment type="subcellular location">
    <subcellularLocation>
        <location evidence="2 17 18">Cytoplasm</location>
    </subcellularLocation>
</comment>
<organism evidence="21 22">
    <name type="scientific">Alicyclobacillus cycloheptanicus</name>
    <dbReference type="NCBI Taxonomy" id="1457"/>
    <lineage>
        <taxon>Bacteria</taxon>
        <taxon>Bacillati</taxon>
        <taxon>Bacillota</taxon>
        <taxon>Bacilli</taxon>
        <taxon>Bacillales</taxon>
        <taxon>Alicyclobacillaceae</taxon>
        <taxon>Alicyclobacillus</taxon>
    </lineage>
</organism>
<dbReference type="InterPro" id="IPR036565">
    <property type="entry name" value="Mur-like_cat_sf"/>
</dbReference>
<proteinExistence type="inferred from homology"/>
<keyword evidence="17 18" id="KW-0131">Cell cycle</keyword>
<dbReference type="SUPFAM" id="SSF53244">
    <property type="entry name" value="MurD-like peptide ligases, peptide-binding domain"/>
    <property type="match status" value="1"/>
</dbReference>
<dbReference type="Gene3D" id="3.40.50.720">
    <property type="entry name" value="NAD(P)-binding Rossmann-like Domain"/>
    <property type="match status" value="1"/>
</dbReference>
<evidence type="ECO:0000256" key="13">
    <source>
        <dbReference type="ARBA" id="ARBA00023316"/>
    </source>
</evidence>
<gene>
    <name evidence="17" type="primary">murD</name>
    <name evidence="21" type="ORF">J2S03_002835</name>
</gene>
<dbReference type="SUPFAM" id="SSF51984">
    <property type="entry name" value="MurCD N-terminal domain"/>
    <property type="match status" value="1"/>
</dbReference>
<evidence type="ECO:0000256" key="8">
    <source>
        <dbReference type="ARBA" id="ARBA00022598"/>
    </source>
</evidence>
<dbReference type="HAMAP" id="MF_00639">
    <property type="entry name" value="MurD"/>
    <property type="match status" value="1"/>
</dbReference>
<evidence type="ECO:0000256" key="10">
    <source>
        <dbReference type="ARBA" id="ARBA00022840"/>
    </source>
</evidence>
<evidence type="ECO:0000256" key="5">
    <source>
        <dbReference type="ARBA" id="ARBA00012212"/>
    </source>
</evidence>
<evidence type="ECO:0000256" key="9">
    <source>
        <dbReference type="ARBA" id="ARBA00022741"/>
    </source>
</evidence>
<evidence type="ECO:0000256" key="3">
    <source>
        <dbReference type="ARBA" id="ARBA00004752"/>
    </source>
</evidence>